<sequence>MSRRAFILGGSGQIGRAAALNLLEAGWEVTVGQRHGELPQALADRVTVTVLDRDDDRALADVLARPFDAVIDTVAFNAVHARQWLALQDRFGALAVISTGSVYVDDEGRSLGGGATYPVPMAETQRRAPASDADYSSNKVAMEDALLSGVRAPLKILRPFAVHGPGSRAPREWWFLAQILRGAETIPLAFDGESRFHTTATANLAELARVALEQPGVHVLNAADPEALSVAEIGAAILAAMGSEAALAPFAGPPRGWKGRTPWSVETPVVADLSAAAALGYRPVTDYAAAAPALCAGLVEQARGKDWLTAFPGLAAYPPQMFEAPPAK</sequence>
<name>A0ABW6CYW3_9CAUL</name>
<dbReference type="EMBL" id="JAOTJD010000046">
    <property type="protein sequence ID" value="MFD3266083.1"/>
    <property type="molecule type" value="Genomic_DNA"/>
</dbReference>
<gene>
    <name evidence="2" type="ORF">OCL97_19165</name>
</gene>
<reference evidence="2 3" key="1">
    <citation type="submission" date="2022-09" db="EMBL/GenBank/DDBJ databases">
        <title>New species of Phenylobacterium.</title>
        <authorList>
            <person name="Mieszkin S."/>
        </authorList>
    </citation>
    <scope>NUCLEOTIDE SEQUENCE [LARGE SCALE GENOMIC DNA]</scope>
    <source>
        <strain evidence="2 3">HK31-G</strain>
    </source>
</reference>
<evidence type="ECO:0000313" key="2">
    <source>
        <dbReference type="EMBL" id="MFD3266083.1"/>
    </source>
</evidence>
<dbReference type="PANTHER" id="PTHR48079:SF6">
    <property type="entry name" value="NAD(P)-BINDING DOMAIN-CONTAINING PROTEIN-RELATED"/>
    <property type="match status" value="1"/>
</dbReference>
<feature type="domain" description="NAD-dependent epimerase/dehydratase" evidence="1">
    <location>
        <begin position="6"/>
        <end position="215"/>
    </location>
</feature>
<keyword evidence="3" id="KW-1185">Reference proteome</keyword>
<protein>
    <submittedName>
        <fullName evidence="2">NAD-dependent epimerase/dehydratase family protein</fullName>
    </submittedName>
</protein>
<accession>A0ABW6CYW3</accession>
<evidence type="ECO:0000313" key="3">
    <source>
        <dbReference type="Proteomes" id="UP001598130"/>
    </source>
</evidence>
<evidence type="ECO:0000259" key="1">
    <source>
        <dbReference type="Pfam" id="PF01370"/>
    </source>
</evidence>
<dbReference type="SUPFAM" id="SSF51735">
    <property type="entry name" value="NAD(P)-binding Rossmann-fold domains"/>
    <property type="match status" value="1"/>
</dbReference>
<dbReference type="PANTHER" id="PTHR48079">
    <property type="entry name" value="PROTEIN YEEZ"/>
    <property type="match status" value="1"/>
</dbReference>
<organism evidence="2 3">
    <name type="scientific">Phenylobacterium ferrooxidans</name>
    <dbReference type="NCBI Taxonomy" id="2982689"/>
    <lineage>
        <taxon>Bacteria</taxon>
        <taxon>Pseudomonadati</taxon>
        <taxon>Pseudomonadota</taxon>
        <taxon>Alphaproteobacteria</taxon>
        <taxon>Caulobacterales</taxon>
        <taxon>Caulobacteraceae</taxon>
        <taxon>Phenylobacterium</taxon>
    </lineage>
</organism>
<dbReference type="InterPro" id="IPR036291">
    <property type="entry name" value="NAD(P)-bd_dom_sf"/>
</dbReference>
<dbReference type="Pfam" id="PF01370">
    <property type="entry name" value="Epimerase"/>
    <property type="match status" value="1"/>
</dbReference>
<dbReference type="Proteomes" id="UP001598130">
    <property type="component" value="Unassembled WGS sequence"/>
</dbReference>
<comment type="caution">
    <text evidence="2">The sequence shown here is derived from an EMBL/GenBank/DDBJ whole genome shotgun (WGS) entry which is preliminary data.</text>
</comment>
<dbReference type="Gene3D" id="3.40.50.720">
    <property type="entry name" value="NAD(P)-binding Rossmann-like Domain"/>
    <property type="match status" value="1"/>
</dbReference>
<proteinExistence type="predicted"/>
<dbReference type="InterPro" id="IPR051783">
    <property type="entry name" value="NAD(P)-dependent_oxidoreduct"/>
</dbReference>
<dbReference type="InterPro" id="IPR001509">
    <property type="entry name" value="Epimerase_deHydtase"/>
</dbReference>
<dbReference type="RefSeq" id="WP_377371384.1">
    <property type="nucleotide sequence ID" value="NZ_JAOTJD010000046.1"/>
</dbReference>